<dbReference type="CDD" id="cd06263">
    <property type="entry name" value="MAM"/>
    <property type="match status" value="1"/>
</dbReference>
<dbReference type="InterPro" id="IPR051560">
    <property type="entry name" value="MAM_domain-containing"/>
</dbReference>
<dbReference type="AlphaFoldDB" id="A0A6J8CPU7"/>
<dbReference type="PROSITE" id="PS00022">
    <property type="entry name" value="EGF_1"/>
    <property type="match status" value="1"/>
</dbReference>
<evidence type="ECO:0000256" key="5">
    <source>
        <dbReference type="ARBA" id="ARBA00023180"/>
    </source>
</evidence>
<evidence type="ECO:0000256" key="3">
    <source>
        <dbReference type="ARBA" id="ARBA00022737"/>
    </source>
</evidence>
<protein>
    <submittedName>
        <fullName evidence="10">Uncharacterized protein</fullName>
    </submittedName>
</protein>
<dbReference type="InterPro" id="IPR000998">
    <property type="entry name" value="MAM_dom"/>
</dbReference>
<comment type="caution">
    <text evidence="6">Lacks conserved residue(s) required for the propagation of feature annotation.</text>
</comment>
<evidence type="ECO:0000313" key="11">
    <source>
        <dbReference type="Proteomes" id="UP000507470"/>
    </source>
</evidence>
<evidence type="ECO:0000313" key="10">
    <source>
        <dbReference type="EMBL" id="CAC5397791.1"/>
    </source>
</evidence>
<reference evidence="10 11" key="1">
    <citation type="submission" date="2020-06" db="EMBL/GenBank/DDBJ databases">
        <authorList>
            <person name="Li R."/>
            <person name="Bekaert M."/>
        </authorList>
    </citation>
    <scope>NUCLEOTIDE SEQUENCE [LARGE SCALE GENOMIC DNA]</scope>
    <source>
        <strain evidence="11">wild</strain>
    </source>
</reference>
<keyword evidence="7" id="KW-0812">Transmembrane</keyword>
<dbReference type="OrthoDB" id="10045365at2759"/>
<dbReference type="InterPro" id="IPR013320">
    <property type="entry name" value="ConA-like_dom_sf"/>
</dbReference>
<keyword evidence="7" id="KW-0472">Membrane</keyword>
<dbReference type="PROSITE" id="PS50060">
    <property type="entry name" value="MAM_2"/>
    <property type="match status" value="1"/>
</dbReference>
<keyword evidence="3" id="KW-0677">Repeat</keyword>
<evidence type="ECO:0000259" key="8">
    <source>
        <dbReference type="PROSITE" id="PS50026"/>
    </source>
</evidence>
<dbReference type="Pfam" id="PF00629">
    <property type="entry name" value="MAM"/>
    <property type="match status" value="1"/>
</dbReference>
<dbReference type="SUPFAM" id="SSF49899">
    <property type="entry name" value="Concanavalin A-like lectins/glucanases"/>
    <property type="match status" value="1"/>
</dbReference>
<dbReference type="Pfam" id="PF00008">
    <property type="entry name" value="EGF"/>
    <property type="match status" value="1"/>
</dbReference>
<feature type="domain" description="EGF-like" evidence="8">
    <location>
        <begin position="218"/>
        <end position="256"/>
    </location>
</feature>
<feature type="disulfide bond" evidence="6">
    <location>
        <begin position="227"/>
        <end position="244"/>
    </location>
</feature>
<keyword evidence="7" id="KW-1133">Transmembrane helix</keyword>
<keyword evidence="11" id="KW-1185">Reference proteome</keyword>
<feature type="domain" description="EGF-like" evidence="8">
    <location>
        <begin position="146"/>
        <end position="182"/>
    </location>
</feature>
<keyword evidence="1 6" id="KW-0245">EGF-like domain</keyword>
<keyword evidence="5" id="KW-0325">Glycoprotein</keyword>
<dbReference type="SMART" id="SM00181">
    <property type="entry name" value="EGF"/>
    <property type="match status" value="4"/>
</dbReference>
<dbReference type="PROSITE" id="PS01186">
    <property type="entry name" value="EGF_2"/>
    <property type="match status" value="2"/>
</dbReference>
<dbReference type="SUPFAM" id="SSF57196">
    <property type="entry name" value="EGF/Laminin"/>
    <property type="match status" value="3"/>
</dbReference>
<dbReference type="EMBL" id="CACVKT020005775">
    <property type="protein sequence ID" value="CAC5397791.1"/>
    <property type="molecule type" value="Genomic_DNA"/>
</dbReference>
<dbReference type="PANTHER" id="PTHR23282:SF101">
    <property type="entry name" value="MAM DOMAIN-CONTAINING PROTEIN"/>
    <property type="match status" value="1"/>
</dbReference>
<feature type="disulfide bond" evidence="6">
    <location>
        <begin position="172"/>
        <end position="181"/>
    </location>
</feature>
<evidence type="ECO:0000259" key="9">
    <source>
        <dbReference type="PROSITE" id="PS50060"/>
    </source>
</evidence>
<dbReference type="CDD" id="cd00054">
    <property type="entry name" value="EGF_CA"/>
    <property type="match status" value="1"/>
</dbReference>
<evidence type="ECO:0000256" key="1">
    <source>
        <dbReference type="ARBA" id="ARBA00022536"/>
    </source>
</evidence>
<dbReference type="FunFam" id="2.10.25.10:FF:000012">
    <property type="entry name" value="Delta-like protein"/>
    <property type="match status" value="1"/>
</dbReference>
<dbReference type="GO" id="GO:0016020">
    <property type="term" value="C:membrane"/>
    <property type="evidence" value="ECO:0007669"/>
    <property type="project" value="InterPro"/>
</dbReference>
<dbReference type="Gene3D" id="2.10.25.10">
    <property type="entry name" value="Laminin"/>
    <property type="match status" value="3"/>
</dbReference>
<feature type="transmembrane region" description="Helical" evidence="7">
    <location>
        <begin position="121"/>
        <end position="144"/>
    </location>
</feature>
<dbReference type="SMART" id="SM00137">
    <property type="entry name" value="MAM"/>
    <property type="match status" value="1"/>
</dbReference>
<evidence type="ECO:0000256" key="4">
    <source>
        <dbReference type="ARBA" id="ARBA00023157"/>
    </source>
</evidence>
<feature type="disulfide bond" evidence="6">
    <location>
        <begin position="282"/>
        <end position="291"/>
    </location>
</feature>
<keyword evidence="4 6" id="KW-1015">Disulfide bond</keyword>
<gene>
    <name evidence="10" type="ORF">MCOR_32207</name>
</gene>
<feature type="disulfide bond" evidence="6">
    <location>
        <begin position="246"/>
        <end position="255"/>
    </location>
</feature>
<accession>A0A6J8CPU7</accession>
<dbReference type="PROSITE" id="PS50026">
    <property type="entry name" value="EGF_3"/>
    <property type="match status" value="3"/>
</dbReference>
<evidence type="ECO:0000256" key="2">
    <source>
        <dbReference type="ARBA" id="ARBA00022729"/>
    </source>
</evidence>
<feature type="domain" description="EGF-like" evidence="8">
    <location>
        <begin position="257"/>
        <end position="292"/>
    </location>
</feature>
<dbReference type="InterPro" id="IPR000742">
    <property type="entry name" value="EGF"/>
</dbReference>
<dbReference type="PANTHER" id="PTHR23282">
    <property type="entry name" value="APICAL ENDOSOMAL GLYCOPROTEIN PRECURSOR"/>
    <property type="match status" value="1"/>
</dbReference>
<sequence>MALTIKSKKLMAKYRKDEDEDNNYVNTVFTIKDASRSDQCDENYQPYYDQLDNTDPEINHQKAKPNEYSQWGDRQITTDEIYENNEQSVKGVLQQREINHLESKLPIQHSSMEPRIRHYKIGIGILAAICVILVVALISAAVVLSARSPCEGRGCLNKGICNVVDGNIACECLEGFGGSRCEVTPCDTKICEYGGECYLNDFQPKCSCRLGFDGENCTVTPCSSNPCLHTGECTLGLNTSDYLCSCPAGFAGDHCQVTPCSSAPCKNNGICNVIGYTYNCMCIDGFANQNCTDYMCNAEYNNDVNCIFEQDLFSDSTDWIRRSGRTPTSLTGPSQAAEGNYYFYFDGRYAAGSTARLTSRTMKTGYTKCLSFNYHMYGSTMGVLYVYGGKSIYWGKSGNRLNVWHFQTITISSVVSKITFHAQRGSGVYSDIAIDNITITPNAC</sequence>
<dbReference type="Gene3D" id="2.60.120.200">
    <property type="match status" value="1"/>
</dbReference>
<organism evidence="10 11">
    <name type="scientific">Mytilus coruscus</name>
    <name type="common">Sea mussel</name>
    <dbReference type="NCBI Taxonomy" id="42192"/>
    <lineage>
        <taxon>Eukaryota</taxon>
        <taxon>Metazoa</taxon>
        <taxon>Spiralia</taxon>
        <taxon>Lophotrochozoa</taxon>
        <taxon>Mollusca</taxon>
        <taxon>Bivalvia</taxon>
        <taxon>Autobranchia</taxon>
        <taxon>Pteriomorphia</taxon>
        <taxon>Mytilida</taxon>
        <taxon>Mytiloidea</taxon>
        <taxon>Mytilidae</taxon>
        <taxon>Mytilinae</taxon>
        <taxon>Mytilus</taxon>
    </lineage>
</organism>
<feature type="domain" description="MAM" evidence="9">
    <location>
        <begin position="294"/>
        <end position="444"/>
    </location>
</feature>
<name>A0A6J8CPU7_MYTCO</name>
<dbReference type="Proteomes" id="UP000507470">
    <property type="component" value="Unassembled WGS sequence"/>
</dbReference>
<proteinExistence type="predicted"/>
<keyword evidence="2" id="KW-0732">Signal</keyword>
<evidence type="ECO:0000256" key="7">
    <source>
        <dbReference type="SAM" id="Phobius"/>
    </source>
</evidence>
<evidence type="ECO:0000256" key="6">
    <source>
        <dbReference type="PROSITE-ProRule" id="PRU00076"/>
    </source>
</evidence>